<dbReference type="NCBIfam" id="NF008907">
    <property type="entry name" value="PRK12270.1"/>
    <property type="match status" value="1"/>
</dbReference>
<dbReference type="InterPro" id="IPR005475">
    <property type="entry name" value="Transketolase-like_Pyr-bd"/>
</dbReference>
<evidence type="ECO:0000256" key="5">
    <source>
        <dbReference type="ARBA" id="ARBA00022723"/>
    </source>
</evidence>
<comment type="catalytic activity">
    <reaction evidence="11">
        <text>N(6)-[(R)-dihydrolipoyl]-L-lysyl-[protein] + succinyl-CoA = N(6)-[(R)-S(8)-succinyldihydrolipoyl]-L-lysyl-[protein] + CoA</text>
        <dbReference type="Rhea" id="RHEA:15213"/>
        <dbReference type="Rhea" id="RHEA-COMP:10475"/>
        <dbReference type="Rhea" id="RHEA-COMP:20092"/>
        <dbReference type="ChEBI" id="CHEBI:57287"/>
        <dbReference type="ChEBI" id="CHEBI:57292"/>
        <dbReference type="ChEBI" id="CHEBI:83100"/>
        <dbReference type="ChEBI" id="CHEBI:83120"/>
        <dbReference type="EC" id="2.3.1.61"/>
    </reaction>
</comment>
<sequence length="1304" mass="143021">MTAQDSAHARGMTLTEEYVPTPTASQPDPQWYIAKMRDLYERDPQLLDPSWRAYFSTESAPPQLRAKRPDIPEGTPSTPEPAPASSAHAAPPVDHVAPVTVTPPTLDIEEDGPEAAATEHAPVVSVTRSDLPPAPPAAVAEATSPYTRQQHGRAAFTLFQGAPSHDELHILKSAARATAKHMEASLSIPTATSQRQIPAKLLIENRALINAHLARTVGGKVSFTHLIGYALVEALCEMPDLNVRYVLEGGKPAVEQLAHIGFGLAIDVADAQGNHSLKVPVIHDADTLTFAEFVDAYQDLVARARTATLTTADFQGASVTLTNPGTLGTTTSVPRLMVGQGLIIGVGATDYPAEYRGVSPKRLAALGIGKTMFFSSTYDHRIIQGAASGRLLALVDAKLSGRDGFYERVFTSMHVPARPYAWEADYDYDPNHEKGKPARIAELIHAYRSRGHLAADTDPLAYRVRRHPDLDLSSYGLSVWDLDRPFPTGGFGGSDQMLLRDILTQLHDTYTRTVGIEYMHIQDPEQRAWVQQRIERPYEAPSPDAQRHILGTLIRAEAFEEFLQTKFMGQKRFSLEGGESLIPLLDHILADSARTGIHEVAIGMAHRGRLNVLANIAGKSYAQIFDEFEGNYMPNSVQGSGDVKYHLGTWGVYSLDDGLATKVYMAANPSHLEAADGVLEGIVRAKQEHLGDPDLPIIPILIHGDAAFIGQGVVQETFNLSQLEGYKTGGTIHVIVNNQIGFTTGPTQGRSTGYATDLAKGLQVPILHVNADDPEAVIRCAHLAFEYRNAFHKDVIIDMVCYRRRGHNEGDDPSMTQPVMYSLIDRIPSTRAVYIRGLVGRGQLTEDEARQSIAQYEAELGRILEETRAGGASSVSEINPGSRTHDPALTVGVGEAGESGDEEWTMPESQMPGIGMMIGWTSAAPAKQLRRIGRAHTRFPEGFEPHPKLRQLCERRLEMALGNKPIDWGFAELLAFGTLLMEGTGVRLSGEDVGRATFVQRHAILHDANDGREFTPLRFLTENQARFDVWNSPLSEYGVLAFDYGYSLESPETLTIWEAQFGDFANGAQTVIDEFVCSAEQKWGQRSSLVMLLPHGYEGQGPDHSSARIERYLQLAAEDNMWIVQPSTPANYFHMLRTQAYKRPRKPLIAFTPKQLLRLSAASSHLDEFTSGGFQPVIGDDTITDPSSVTRVLLCSGRLYYDLVKEREHRGDTSTAIIRLEQLYPLPEAEVAEVLAQYPNASVTWVQDEPRNQGAWPHLALNLFPSLGRPVRVVSRPESATTAAGRASLHKEQAATLIAQAFEG</sequence>
<dbReference type="InterPro" id="IPR042179">
    <property type="entry name" value="KGD_C_sf"/>
</dbReference>
<dbReference type="PANTHER" id="PTHR23152">
    <property type="entry name" value="2-OXOGLUTARATE DEHYDROGENASE"/>
    <property type="match status" value="1"/>
</dbReference>
<protein>
    <submittedName>
        <fullName evidence="14">Multifunctional oxoglutarate decarboxylase/oxoglutarate dehydrogenase thiamine pyrophosphate-binding subunit/dihydrolipoyllysine-residue succinyltransferase subunit</fullName>
        <ecNumber evidence="14">4.1.1.71</ecNumber>
    </submittedName>
</protein>
<evidence type="ECO:0000256" key="3">
    <source>
        <dbReference type="ARBA" id="ARBA00004813"/>
    </source>
</evidence>
<keyword evidence="5" id="KW-0479">Metal-binding</keyword>
<dbReference type="Pfam" id="PF02779">
    <property type="entry name" value="Transket_pyr"/>
    <property type="match status" value="1"/>
</dbReference>
<comment type="cofactor">
    <cofactor evidence="1">
        <name>Mg(2+)</name>
        <dbReference type="ChEBI" id="CHEBI:18420"/>
    </cofactor>
</comment>
<dbReference type="GO" id="GO:0005829">
    <property type="term" value="C:cytosol"/>
    <property type="evidence" value="ECO:0007669"/>
    <property type="project" value="TreeGrafter"/>
</dbReference>
<evidence type="ECO:0000256" key="6">
    <source>
        <dbReference type="ARBA" id="ARBA00022842"/>
    </source>
</evidence>
<dbReference type="InterPro" id="IPR001078">
    <property type="entry name" value="2-oxoacid_DH_actylTfrase"/>
</dbReference>
<dbReference type="InterPro" id="IPR011603">
    <property type="entry name" value="2oxoglutarate_DH_E1"/>
</dbReference>
<feature type="compositionally biased region" description="Low complexity" evidence="12">
    <location>
        <begin position="72"/>
        <end position="105"/>
    </location>
</feature>
<evidence type="ECO:0000256" key="8">
    <source>
        <dbReference type="ARBA" id="ARBA00023052"/>
    </source>
</evidence>
<dbReference type="GO" id="GO:0004149">
    <property type="term" value="F:dihydrolipoyllysine-residue succinyltransferase activity"/>
    <property type="evidence" value="ECO:0007669"/>
    <property type="project" value="UniProtKB-EC"/>
</dbReference>
<evidence type="ECO:0000256" key="9">
    <source>
        <dbReference type="ARBA" id="ARBA00023268"/>
    </source>
</evidence>
<feature type="region of interest" description="Disordered" evidence="12">
    <location>
        <begin position="52"/>
        <end position="121"/>
    </location>
</feature>
<keyword evidence="7" id="KW-0560">Oxidoreductase</keyword>
<dbReference type="CDD" id="cd02016">
    <property type="entry name" value="TPP_E1_OGDC_like"/>
    <property type="match status" value="1"/>
</dbReference>
<keyword evidence="6" id="KW-0460">Magnesium</keyword>
<reference evidence="14 15" key="1">
    <citation type="submission" date="2017-12" db="EMBL/GenBank/DDBJ databases">
        <title>Phylogenetic diversity of female urinary microbiome.</title>
        <authorList>
            <person name="Thomas-White K."/>
            <person name="Wolfe A.J."/>
        </authorList>
    </citation>
    <scope>NUCLEOTIDE SEQUENCE [LARGE SCALE GENOMIC DNA]</scope>
    <source>
        <strain evidence="14 15">UMB0018</strain>
    </source>
</reference>
<keyword evidence="4" id="KW-0816">Tricarboxylic acid cycle</keyword>
<proteinExistence type="predicted"/>
<dbReference type="GO" id="GO:0006099">
    <property type="term" value="P:tricarboxylic acid cycle"/>
    <property type="evidence" value="ECO:0007669"/>
    <property type="project" value="UniProtKB-UniPathway"/>
</dbReference>
<keyword evidence="14" id="KW-0456">Lyase</keyword>
<dbReference type="Gene3D" id="3.40.50.970">
    <property type="match status" value="1"/>
</dbReference>
<organism evidence="14 15">
    <name type="scientific">Schaalia odontolytica</name>
    <dbReference type="NCBI Taxonomy" id="1660"/>
    <lineage>
        <taxon>Bacteria</taxon>
        <taxon>Bacillati</taxon>
        <taxon>Actinomycetota</taxon>
        <taxon>Actinomycetes</taxon>
        <taxon>Actinomycetales</taxon>
        <taxon>Actinomycetaceae</taxon>
        <taxon>Schaalia</taxon>
    </lineage>
</organism>
<dbReference type="GO" id="GO:0000287">
    <property type="term" value="F:magnesium ion binding"/>
    <property type="evidence" value="ECO:0007669"/>
    <property type="project" value="UniProtKB-ARBA"/>
</dbReference>
<dbReference type="NCBIfam" id="TIGR00239">
    <property type="entry name" value="2oxo_dh_E1"/>
    <property type="match status" value="1"/>
</dbReference>
<evidence type="ECO:0000256" key="1">
    <source>
        <dbReference type="ARBA" id="ARBA00001946"/>
    </source>
</evidence>
<evidence type="ECO:0000256" key="10">
    <source>
        <dbReference type="ARBA" id="ARBA00051911"/>
    </source>
</evidence>
<evidence type="ECO:0000256" key="11">
    <source>
        <dbReference type="ARBA" id="ARBA00052761"/>
    </source>
</evidence>
<name>A0A2I1HY06_9ACTO</name>
<dbReference type="EMBL" id="PKKM01000016">
    <property type="protein sequence ID" value="PKY63737.1"/>
    <property type="molecule type" value="Genomic_DNA"/>
</dbReference>
<keyword evidence="8" id="KW-0786">Thiamine pyrophosphate</keyword>
<evidence type="ECO:0000256" key="7">
    <source>
        <dbReference type="ARBA" id="ARBA00023002"/>
    </source>
</evidence>
<comment type="caution">
    <text evidence="14">The sequence shown here is derived from an EMBL/GenBank/DDBJ whole genome shotgun (WGS) entry which is preliminary data.</text>
</comment>
<dbReference type="UniPathway" id="UPA00223">
    <property type="reaction ID" value="UER00997"/>
</dbReference>
<dbReference type="Gene3D" id="3.40.50.12470">
    <property type="match status" value="1"/>
</dbReference>
<evidence type="ECO:0000256" key="12">
    <source>
        <dbReference type="SAM" id="MobiDB-lite"/>
    </source>
</evidence>
<dbReference type="GO" id="GO:0004591">
    <property type="term" value="F:oxoglutarate dehydrogenase (succinyl-transferring) activity"/>
    <property type="evidence" value="ECO:0007669"/>
    <property type="project" value="UniProtKB-EC"/>
</dbReference>
<dbReference type="GO" id="GO:0030976">
    <property type="term" value="F:thiamine pyrophosphate binding"/>
    <property type="evidence" value="ECO:0007669"/>
    <property type="project" value="InterPro"/>
</dbReference>
<evidence type="ECO:0000256" key="2">
    <source>
        <dbReference type="ARBA" id="ARBA00001964"/>
    </source>
</evidence>
<dbReference type="InterPro" id="IPR023213">
    <property type="entry name" value="CAT-like_dom_sf"/>
</dbReference>
<dbReference type="InterPro" id="IPR029061">
    <property type="entry name" value="THDP-binding"/>
</dbReference>
<dbReference type="SUPFAM" id="SSF52518">
    <property type="entry name" value="Thiamin diphosphate-binding fold (THDP-binding)"/>
    <property type="match status" value="2"/>
</dbReference>
<feature type="domain" description="Transketolase-like pyrimidine-binding" evidence="13">
    <location>
        <begin position="966"/>
        <end position="1159"/>
    </location>
</feature>
<dbReference type="Gene3D" id="1.10.287.1150">
    <property type="entry name" value="TPP helical domain"/>
    <property type="match status" value="1"/>
</dbReference>
<dbReference type="PANTHER" id="PTHR23152:SF4">
    <property type="entry name" value="2-OXOADIPATE DEHYDROGENASE COMPLEX COMPONENT E1"/>
    <property type="match status" value="1"/>
</dbReference>
<dbReference type="SMART" id="SM00861">
    <property type="entry name" value="Transket_pyr"/>
    <property type="match status" value="1"/>
</dbReference>
<feature type="region of interest" description="Disordered" evidence="12">
    <location>
        <begin position="1"/>
        <end position="29"/>
    </location>
</feature>
<evidence type="ECO:0000256" key="4">
    <source>
        <dbReference type="ARBA" id="ARBA00022532"/>
    </source>
</evidence>
<evidence type="ECO:0000313" key="14">
    <source>
        <dbReference type="EMBL" id="PKY63737.1"/>
    </source>
</evidence>
<dbReference type="SUPFAM" id="SSF52777">
    <property type="entry name" value="CoA-dependent acyltransferases"/>
    <property type="match status" value="1"/>
</dbReference>
<dbReference type="GO" id="GO:0045252">
    <property type="term" value="C:oxoglutarate dehydrogenase complex"/>
    <property type="evidence" value="ECO:0007669"/>
    <property type="project" value="TreeGrafter"/>
</dbReference>
<dbReference type="RefSeq" id="WP_101602422.1">
    <property type="nucleotide sequence ID" value="NZ_PKKM01000016.1"/>
</dbReference>
<dbReference type="Gene3D" id="3.40.50.11610">
    <property type="entry name" value="Multifunctional 2-oxoglutarate metabolism enzyme, C-terminal domain"/>
    <property type="match status" value="1"/>
</dbReference>
<accession>A0A2I1HY06</accession>
<dbReference type="InterPro" id="IPR031717">
    <property type="entry name" value="ODO-1/KGD_C"/>
</dbReference>
<dbReference type="Proteomes" id="UP000234198">
    <property type="component" value="Unassembled WGS sequence"/>
</dbReference>
<evidence type="ECO:0000313" key="15">
    <source>
        <dbReference type="Proteomes" id="UP000234198"/>
    </source>
</evidence>
<dbReference type="InterPro" id="IPR001017">
    <property type="entry name" value="DH_E1"/>
</dbReference>
<dbReference type="NCBIfam" id="NF006914">
    <property type="entry name" value="PRK09404.1"/>
    <property type="match status" value="1"/>
</dbReference>
<comment type="cofactor">
    <cofactor evidence="2">
        <name>thiamine diphosphate</name>
        <dbReference type="ChEBI" id="CHEBI:58937"/>
    </cofactor>
</comment>
<dbReference type="Gene3D" id="3.30.559.10">
    <property type="entry name" value="Chloramphenicol acetyltransferase-like domain"/>
    <property type="match status" value="1"/>
</dbReference>
<dbReference type="Pfam" id="PF00198">
    <property type="entry name" value="2-oxoacid_dh"/>
    <property type="match status" value="1"/>
</dbReference>
<keyword evidence="9" id="KW-0511">Multifunctional enzyme</keyword>
<dbReference type="Pfam" id="PF16870">
    <property type="entry name" value="OxoGdeHyase_C"/>
    <property type="match status" value="1"/>
</dbReference>
<dbReference type="Pfam" id="PF00676">
    <property type="entry name" value="E1_dh"/>
    <property type="match status" value="1"/>
</dbReference>
<comment type="catalytic activity">
    <reaction evidence="10">
        <text>N(6)-[(R)-lipoyl]-L-lysyl-[protein] + 2-oxoglutarate + H(+) = N(6)-[(R)-S(8)-succinyldihydrolipoyl]-L-lysyl-[protein] + CO2</text>
        <dbReference type="Rhea" id="RHEA:12188"/>
        <dbReference type="Rhea" id="RHEA-COMP:10474"/>
        <dbReference type="Rhea" id="RHEA-COMP:20092"/>
        <dbReference type="ChEBI" id="CHEBI:15378"/>
        <dbReference type="ChEBI" id="CHEBI:16526"/>
        <dbReference type="ChEBI" id="CHEBI:16810"/>
        <dbReference type="ChEBI" id="CHEBI:83099"/>
        <dbReference type="ChEBI" id="CHEBI:83120"/>
        <dbReference type="EC" id="1.2.4.2"/>
    </reaction>
</comment>
<dbReference type="GO" id="GO:0008683">
    <property type="term" value="F:2-oxoglutarate decarboxylase activity"/>
    <property type="evidence" value="ECO:0007669"/>
    <property type="project" value="UniProtKB-EC"/>
</dbReference>
<gene>
    <name evidence="14" type="primary">kgd</name>
    <name evidence="14" type="ORF">CYJ22_09390</name>
</gene>
<evidence type="ECO:0000259" key="13">
    <source>
        <dbReference type="SMART" id="SM00861"/>
    </source>
</evidence>
<dbReference type="EC" id="4.1.1.71" evidence="14"/>
<keyword evidence="14" id="KW-0808">Transferase</keyword>
<comment type="pathway">
    <text evidence="3">Carbohydrate metabolism; tricarboxylic acid cycle; succinyl-CoA from 2-oxoglutarate (dehydrogenase route): step 1/1.</text>
</comment>